<dbReference type="EMBL" id="JACEIK010016049">
    <property type="protein sequence ID" value="MCE3217176.1"/>
    <property type="molecule type" value="Genomic_DNA"/>
</dbReference>
<protein>
    <submittedName>
        <fullName evidence="2">Uncharacterized protein</fullName>
    </submittedName>
</protein>
<feature type="region of interest" description="Disordered" evidence="1">
    <location>
        <begin position="1"/>
        <end position="27"/>
    </location>
</feature>
<proteinExistence type="predicted"/>
<feature type="non-terminal residue" evidence="2">
    <location>
        <position position="1"/>
    </location>
</feature>
<gene>
    <name evidence="2" type="ORF">HAX54_010870</name>
</gene>
<dbReference type="Proteomes" id="UP000823775">
    <property type="component" value="Unassembled WGS sequence"/>
</dbReference>
<evidence type="ECO:0000256" key="1">
    <source>
        <dbReference type="SAM" id="MobiDB-lite"/>
    </source>
</evidence>
<name>A0ABS8X060_DATST</name>
<evidence type="ECO:0000313" key="2">
    <source>
        <dbReference type="EMBL" id="MCE3217176.1"/>
    </source>
</evidence>
<keyword evidence="3" id="KW-1185">Reference proteome</keyword>
<comment type="caution">
    <text evidence="2">The sequence shown here is derived from an EMBL/GenBank/DDBJ whole genome shotgun (WGS) entry which is preliminary data.</text>
</comment>
<reference evidence="2 3" key="1">
    <citation type="journal article" date="2021" name="BMC Genomics">
        <title>Datura genome reveals duplications of psychoactive alkaloid biosynthetic genes and high mutation rate following tissue culture.</title>
        <authorList>
            <person name="Rajewski A."/>
            <person name="Carter-House D."/>
            <person name="Stajich J."/>
            <person name="Litt A."/>
        </authorList>
    </citation>
    <scope>NUCLEOTIDE SEQUENCE [LARGE SCALE GENOMIC DNA]</scope>
    <source>
        <strain evidence="2">AR-01</strain>
    </source>
</reference>
<evidence type="ECO:0000313" key="3">
    <source>
        <dbReference type="Proteomes" id="UP000823775"/>
    </source>
</evidence>
<accession>A0ABS8X060</accession>
<sequence>AVQHGSKAGSLPGARRRPPDLMTRMKRPSACMMVGATRHGRHGFGMDDAQGPKNGQKLAFLLQLGRGTSSPSQIQQGTSKA</sequence>
<organism evidence="2 3">
    <name type="scientific">Datura stramonium</name>
    <name type="common">Jimsonweed</name>
    <name type="synonym">Common thornapple</name>
    <dbReference type="NCBI Taxonomy" id="4076"/>
    <lineage>
        <taxon>Eukaryota</taxon>
        <taxon>Viridiplantae</taxon>
        <taxon>Streptophyta</taxon>
        <taxon>Embryophyta</taxon>
        <taxon>Tracheophyta</taxon>
        <taxon>Spermatophyta</taxon>
        <taxon>Magnoliopsida</taxon>
        <taxon>eudicotyledons</taxon>
        <taxon>Gunneridae</taxon>
        <taxon>Pentapetalae</taxon>
        <taxon>asterids</taxon>
        <taxon>lamiids</taxon>
        <taxon>Solanales</taxon>
        <taxon>Solanaceae</taxon>
        <taxon>Solanoideae</taxon>
        <taxon>Datureae</taxon>
        <taxon>Datura</taxon>
    </lineage>
</organism>